<dbReference type="RefSeq" id="WP_182532391.1">
    <property type="nucleotide sequence ID" value="NZ_JACGXL010000006.1"/>
</dbReference>
<evidence type="ECO:0000256" key="2">
    <source>
        <dbReference type="PROSITE-ProRule" id="PRU01091"/>
    </source>
</evidence>
<dbReference type="Gene3D" id="1.25.40.10">
    <property type="entry name" value="Tetratricopeptide repeat domain"/>
    <property type="match status" value="2"/>
</dbReference>
<keyword evidence="3" id="KW-0812">Transmembrane</keyword>
<evidence type="ECO:0000256" key="1">
    <source>
        <dbReference type="ARBA" id="ARBA00023125"/>
    </source>
</evidence>
<dbReference type="AlphaFoldDB" id="A0A839F737"/>
<accession>A0A839F737</accession>
<reference evidence="5 6" key="1">
    <citation type="submission" date="2020-07" db="EMBL/GenBank/DDBJ databases">
        <title>Genomic Encyclopedia of Type Strains, Phase IV (KMG-V): Genome sequencing to study the core and pangenomes of soil and plant-associated prokaryotes.</title>
        <authorList>
            <person name="Whitman W."/>
        </authorList>
    </citation>
    <scope>NUCLEOTIDE SEQUENCE [LARGE SCALE GENOMIC DNA]</scope>
    <source>
        <strain evidence="5 6">RH2WT43</strain>
    </source>
</reference>
<sequence length="778" mass="83632">MNYRFGRWRIAPQARELWHDEQLQPVARRVFECLAYLIEHRERAVGRDELVAALWGRVDVADVLVSQLIARARRAIGDDAQAQRAIRTVPGFGYRWVMPIDDAAVAGGDGAPAAVPAEPAAFMLADDVSVATGSTVAASLRPRHRAVAVLAFTVLAVVVGAGWWFSVRREASPVPPPPTGAAVVLVLPFDVAATREQGWLRLGAMDLVAERLRAAQLPVPPSESVVAALHAHEDDDEARREQNAVAAFKPRLVVHGRVQPSSEGWRVELDALDDRGTSHRVSATRAQPTEAARQASGLLLAALGHRGSADEEGRGDPLDDRLQRVQAAILSNEYDLARELLEQSSPAEQNDPRLRFRSAQVEFHLGRIEQADTILRELLADPATLPFELRTNVLVSRGMLAMRRGDCAAAEPWYDAAVRLAEPDGKPLAQGNALAGRGLARACLRRFDDASNDLGLARARMAAAGDALGLARVDNYLGLLDADRRRLADALVDFRAAATTFERFGAVDAQRAVLNGQLEVQADLLQHADALASSERLWALRAQVGDPGQRLALAANRARALIDVGRLQAAAQVLAATADDLAAATQAGYGHYVHAQGARLAELSGDRARAVAEARLALAAWPKQPDEPLRERTAWLLVRAGANDLADGTVDDASPYAALVLATQARARNDAATAARQYERALAAAEQGGVPATVADAAIAYAGWLLERGDTRRAAEIGGRVARWADRDFACAELQVALYQALGREDLRVAALRQADALAGERQVRASLRDAALPPARS</sequence>
<dbReference type="InterPro" id="IPR011990">
    <property type="entry name" value="TPR-like_helical_dom_sf"/>
</dbReference>
<dbReference type="EMBL" id="JACGXL010000006">
    <property type="protein sequence ID" value="MBA8889358.1"/>
    <property type="molecule type" value="Genomic_DNA"/>
</dbReference>
<name>A0A839F737_9GAMM</name>
<dbReference type="PROSITE" id="PS51755">
    <property type="entry name" value="OMPR_PHOB"/>
    <property type="match status" value="1"/>
</dbReference>
<dbReference type="Proteomes" id="UP000550401">
    <property type="component" value="Unassembled WGS sequence"/>
</dbReference>
<comment type="caution">
    <text evidence="5">The sequence shown here is derived from an EMBL/GenBank/DDBJ whole genome shotgun (WGS) entry which is preliminary data.</text>
</comment>
<organism evidence="5 6">
    <name type="scientific">Dokdonella fugitiva</name>
    <dbReference type="NCBI Taxonomy" id="328517"/>
    <lineage>
        <taxon>Bacteria</taxon>
        <taxon>Pseudomonadati</taxon>
        <taxon>Pseudomonadota</taxon>
        <taxon>Gammaproteobacteria</taxon>
        <taxon>Lysobacterales</taxon>
        <taxon>Rhodanobacteraceae</taxon>
        <taxon>Dokdonella</taxon>
    </lineage>
</organism>
<dbReference type="SMART" id="SM00862">
    <property type="entry name" value="Trans_reg_C"/>
    <property type="match status" value="1"/>
</dbReference>
<dbReference type="GO" id="GO:0003677">
    <property type="term" value="F:DNA binding"/>
    <property type="evidence" value="ECO:0007669"/>
    <property type="project" value="UniProtKB-UniRule"/>
</dbReference>
<keyword evidence="3" id="KW-1133">Transmembrane helix</keyword>
<dbReference type="GO" id="GO:0000160">
    <property type="term" value="P:phosphorelay signal transduction system"/>
    <property type="evidence" value="ECO:0007669"/>
    <property type="project" value="InterPro"/>
</dbReference>
<dbReference type="SUPFAM" id="SSF46894">
    <property type="entry name" value="C-terminal effector domain of the bipartite response regulators"/>
    <property type="match status" value="1"/>
</dbReference>
<dbReference type="InterPro" id="IPR001867">
    <property type="entry name" value="OmpR/PhoB-type_DNA-bd"/>
</dbReference>
<dbReference type="InterPro" id="IPR016032">
    <property type="entry name" value="Sig_transdc_resp-reg_C-effctor"/>
</dbReference>
<feature type="DNA-binding region" description="OmpR/PhoB-type" evidence="2">
    <location>
        <begin position="1"/>
        <end position="98"/>
    </location>
</feature>
<feature type="transmembrane region" description="Helical" evidence="3">
    <location>
        <begin position="146"/>
        <end position="165"/>
    </location>
</feature>
<evidence type="ECO:0000313" key="5">
    <source>
        <dbReference type="EMBL" id="MBA8889358.1"/>
    </source>
</evidence>
<dbReference type="InterPro" id="IPR036388">
    <property type="entry name" value="WH-like_DNA-bd_sf"/>
</dbReference>
<dbReference type="GO" id="GO:0006355">
    <property type="term" value="P:regulation of DNA-templated transcription"/>
    <property type="evidence" value="ECO:0007669"/>
    <property type="project" value="InterPro"/>
</dbReference>
<proteinExistence type="predicted"/>
<dbReference type="SUPFAM" id="SSF48452">
    <property type="entry name" value="TPR-like"/>
    <property type="match status" value="2"/>
</dbReference>
<keyword evidence="3" id="KW-0472">Membrane</keyword>
<evidence type="ECO:0000259" key="4">
    <source>
        <dbReference type="PROSITE" id="PS51755"/>
    </source>
</evidence>
<evidence type="ECO:0000313" key="6">
    <source>
        <dbReference type="Proteomes" id="UP000550401"/>
    </source>
</evidence>
<dbReference type="Gene3D" id="1.10.10.10">
    <property type="entry name" value="Winged helix-like DNA-binding domain superfamily/Winged helix DNA-binding domain"/>
    <property type="match status" value="1"/>
</dbReference>
<protein>
    <submittedName>
        <fullName evidence="5">DNA-binding winged helix-turn-helix (WHTH) protein</fullName>
    </submittedName>
</protein>
<keyword evidence="6" id="KW-1185">Reference proteome</keyword>
<feature type="domain" description="OmpR/PhoB-type" evidence="4">
    <location>
        <begin position="1"/>
        <end position="98"/>
    </location>
</feature>
<evidence type="ECO:0000256" key="3">
    <source>
        <dbReference type="SAM" id="Phobius"/>
    </source>
</evidence>
<keyword evidence="1 2" id="KW-0238">DNA-binding</keyword>
<gene>
    <name evidence="5" type="ORF">FHW12_003601</name>
</gene>
<dbReference type="CDD" id="cd00383">
    <property type="entry name" value="trans_reg_C"/>
    <property type="match status" value="1"/>
</dbReference>
<dbReference type="Pfam" id="PF00486">
    <property type="entry name" value="Trans_reg_C"/>
    <property type="match status" value="1"/>
</dbReference>